<evidence type="ECO:0000256" key="1">
    <source>
        <dbReference type="ARBA" id="ARBA00009673"/>
    </source>
</evidence>
<gene>
    <name evidence="2" type="ORF">METZ01_LOCUS289986</name>
</gene>
<dbReference type="HAMAP" id="MF_00518">
    <property type="entry name" value="Deacylase_Dtd"/>
    <property type="match status" value="1"/>
</dbReference>
<dbReference type="GO" id="GO:0051500">
    <property type="term" value="F:D-tyrosyl-tRNA(Tyr) deacylase activity"/>
    <property type="evidence" value="ECO:0007669"/>
    <property type="project" value="TreeGrafter"/>
</dbReference>
<name>A0A382LPW0_9ZZZZ</name>
<sequence>MLGLIQRVSEAQVRVLDEVVGEIGPGLLAFLGVEKTDSRAQVDKLLNKVLNYRLFGDDKGHMNLSLLDVGGELLVVSQFTLAADTKKGLRASFSSAAAPEDAESLYQLFVERAAQSLIVQTGRFGADMKVSLVNDGPVTFMLSA</sequence>
<dbReference type="EMBL" id="UINC01087615">
    <property type="protein sequence ID" value="SVC37132.1"/>
    <property type="molecule type" value="Genomic_DNA"/>
</dbReference>
<proteinExistence type="inferred from homology"/>
<dbReference type="PANTHER" id="PTHR10472:SF5">
    <property type="entry name" value="D-AMINOACYL-TRNA DEACYLASE 1"/>
    <property type="match status" value="1"/>
</dbReference>
<evidence type="ECO:0008006" key="3">
    <source>
        <dbReference type="Google" id="ProtNLM"/>
    </source>
</evidence>
<dbReference type="GO" id="GO:0005737">
    <property type="term" value="C:cytoplasm"/>
    <property type="evidence" value="ECO:0007669"/>
    <property type="project" value="InterPro"/>
</dbReference>
<dbReference type="FunFam" id="3.50.80.10:FF:000001">
    <property type="entry name" value="D-aminoacyl-tRNA deacylase"/>
    <property type="match status" value="1"/>
</dbReference>
<dbReference type="NCBIfam" id="TIGR00256">
    <property type="entry name" value="D-aminoacyl-tRNA deacylase"/>
    <property type="match status" value="1"/>
</dbReference>
<reference evidence="2" key="1">
    <citation type="submission" date="2018-05" db="EMBL/GenBank/DDBJ databases">
        <authorList>
            <person name="Lanie J.A."/>
            <person name="Ng W.-L."/>
            <person name="Kazmierczak K.M."/>
            <person name="Andrzejewski T.M."/>
            <person name="Davidsen T.M."/>
            <person name="Wayne K.J."/>
            <person name="Tettelin H."/>
            <person name="Glass J.I."/>
            <person name="Rusch D."/>
            <person name="Podicherti R."/>
            <person name="Tsui H.-C.T."/>
            <person name="Winkler M.E."/>
        </authorList>
    </citation>
    <scope>NUCLEOTIDE SEQUENCE</scope>
</reference>
<dbReference type="Gene3D" id="3.50.80.10">
    <property type="entry name" value="D-tyrosyl-tRNA(Tyr) deacylase"/>
    <property type="match status" value="1"/>
</dbReference>
<accession>A0A382LPW0</accession>
<dbReference type="Pfam" id="PF02580">
    <property type="entry name" value="Tyr_Deacylase"/>
    <property type="match status" value="1"/>
</dbReference>
<dbReference type="InterPro" id="IPR023509">
    <property type="entry name" value="DTD-like_sf"/>
</dbReference>
<comment type="similarity">
    <text evidence="1">Belongs to the DTD family.</text>
</comment>
<dbReference type="SUPFAM" id="SSF69500">
    <property type="entry name" value="DTD-like"/>
    <property type="match status" value="1"/>
</dbReference>
<dbReference type="PANTHER" id="PTHR10472">
    <property type="entry name" value="D-TYROSYL-TRNA TYR DEACYLASE"/>
    <property type="match status" value="1"/>
</dbReference>
<dbReference type="InterPro" id="IPR003732">
    <property type="entry name" value="Daa-tRNA_deacyls_DTD"/>
</dbReference>
<protein>
    <recommendedName>
        <fullName evidence="3">D-aminoacyl-tRNA deacylase</fullName>
    </recommendedName>
</protein>
<dbReference type="AlphaFoldDB" id="A0A382LPW0"/>
<evidence type="ECO:0000313" key="2">
    <source>
        <dbReference type="EMBL" id="SVC37132.1"/>
    </source>
</evidence>
<organism evidence="2">
    <name type="scientific">marine metagenome</name>
    <dbReference type="NCBI Taxonomy" id="408172"/>
    <lineage>
        <taxon>unclassified sequences</taxon>
        <taxon>metagenomes</taxon>
        <taxon>ecological metagenomes</taxon>
    </lineage>
</organism>